<geneLocation type="plasmid" evidence="6 7">
    <name>pHP-187</name>
</geneLocation>
<reference evidence="7" key="2">
    <citation type="submission" date="2010-02" db="EMBL/GenBank/DDBJ databases">
        <title>Complete genome sequence of Marinobacter adhaerens type strain (HP15).</title>
        <authorList>
            <person name="Gaerdes A.A.M."/>
            <person name="Kaeppel E."/>
            <person name="Shezad A."/>
            <person name="Seebah S."/>
            <person name="Teeling H."/>
            <person name="Yarza P."/>
            <person name="Gloeckner F.O."/>
            <person name="Ullrich M.S."/>
        </authorList>
    </citation>
    <scope>NUCLEOTIDE SEQUENCE [LARGE SCALE GENOMIC DNA]</scope>
    <source>
        <strain evidence="7">DSM 23420 / HP15</strain>
        <plasmid evidence="7">Plasmid pHP-187</plasmid>
    </source>
</reference>
<dbReference type="CDD" id="cd06170">
    <property type="entry name" value="LuxR_C_like"/>
    <property type="match status" value="1"/>
</dbReference>
<dbReference type="InterPro" id="IPR000792">
    <property type="entry name" value="Tscrpt_reg_LuxR_C"/>
</dbReference>
<keyword evidence="6" id="KW-0614">Plasmid</keyword>
<dbReference type="RefSeq" id="WP_014579407.1">
    <property type="nucleotide sequence ID" value="NC_017507.1"/>
</dbReference>
<evidence type="ECO:0000256" key="3">
    <source>
        <dbReference type="PROSITE-ProRule" id="PRU00169"/>
    </source>
</evidence>
<dbReference type="PROSITE" id="PS50043">
    <property type="entry name" value="HTH_LUXR_2"/>
    <property type="match status" value="1"/>
</dbReference>
<dbReference type="Pfam" id="PF00196">
    <property type="entry name" value="GerE"/>
    <property type="match status" value="1"/>
</dbReference>
<dbReference type="PANTHER" id="PTHR43214">
    <property type="entry name" value="TWO-COMPONENT RESPONSE REGULATOR"/>
    <property type="match status" value="1"/>
</dbReference>
<dbReference type="InterPro" id="IPR036388">
    <property type="entry name" value="WH-like_DNA-bd_sf"/>
</dbReference>
<organism evidence="6 7">
    <name type="scientific">Marinobacter adhaerens (strain DSM 23420 / HP15)</name>
    <dbReference type="NCBI Taxonomy" id="225937"/>
    <lineage>
        <taxon>Bacteria</taxon>
        <taxon>Pseudomonadati</taxon>
        <taxon>Pseudomonadota</taxon>
        <taxon>Gammaproteobacteria</taxon>
        <taxon>Pseudomonadales</taxon>
        <taxon>Marinobacteraceae</taxon>
        <taxon>Marinobacter</taxon>
    </lineage>
</organism>
<dbReference type="GO" id="GO:0003677">
    <property type="term" value="F:DNA binding"/>
    <property type="evidence" value="ECO:0007669"/>
    <property type="project" value="UniProtKB-KW"/>
</dbReference>
<feature type="domain" description="Response regulatory" evidence="5">
    <location>
        <begin position="11"/>
        <end position="129"/>
    </location>
</feature>
<dbReference type="InterPro" id="IPR058245">
    <property type="entry name" value="NreC/VraR/RcsB-like_REC"/>
</dbReference>
<evidence type="ECO:0000259" key="5">
    <source>
        <dbReference type="PROSITE" id="PS50110"/>
    </source>
</evidence>
<dbReference type="GO" id="GO:0006355">
    <property type="term" value="P:regulation of DNA-templated transcription"/>
    <property type="evidence" value="ECO:0007669"/>
    <property type="project" value="InterPro"/>
</dbReference>
<evidence type="ECO:0000256" key="1">
    <source>
        <dbReference type="ARBA" id="ARBA00022553"/>
    </source>
</evidence>
<dbReference type="SMART" id="SM00448">
    <property type="entry name" value="REC"/>
    <property type="match status" value="1"/>
</dbReference>
<dbReference type="AlphaFoldDB" id="E4PS83"/>
<name>E4PS83_MARAH</name>
<dbReference type="SUPFAM" id="SSF46894">
    <property type="entry name" value="C-terminal effector domain of the bipartite response regulators"/>
    <property type="match status" value="1"/>
</dbReference>
<proteinExistence type="predicted"/>
<evidence type="ECO:0000313" key="6">
    <source>
        <dbReference type="EMBL" id="ADQ00118.1"/>
    </source>
</evidence>
<dbReference type="SUPFAM" id="SSF52172">
    <property type="entry name" value="CheY-like"/>
    <property type="match status" value="1"/>
</dbReference>
<dbReference type="SMART" id="SM00421">
    <property type="entry name" value="HTH_LUXR"/>
    <property type="match status" value="1"/>
</dbReference>
<dbReference type="PATRIC" id="fig|225937.3.peg.4343"/>
<evidence type="ECO:0000259" key="4">
    <source>
        <dbReference type="PROSITE" id="PS50043"/>
    </source>
</evidence>
<feature type="domain" description="HTH luxR-type" evidence="4">
    <location>
        <begin position="152"/>
        <end position="217"/>
    </location>
</feature>
<dbReference type="GO" id="GO:0000160">
    <property type="term" value="P:phosphorelay signal transduction system"/>
    <property type="evidence" value="ECO:0007669"/>
    <property type="project" value="InterPro"/>
</dbReference>
<dbReference type="PANTHER" id="PTHR43214:SF42">
    <property type="entry name" value="TRANSCRIPTIONAL REGULATORY PROTEIN DESR"/>
    <property type="match status" value="1"/>
</dbReference>
<dbReference type="InterPro" id="IPR001789">
    <property type="entry name" value="Sig_transdc_resp-reg_receiver"/>
</dbReference>
<accession>E4PS83</accession>
<dbReference type="Gene3D" id="1.10.10.10">
    <property type="entry name" value="Winged helix-like DNA-binding domain superfamily/Winged helix DNA-binding domain"/>
    <property type="match status" value="1"/>
</dbReference>
<protein>
    <submittedName>
        <fullName evidence="6">Protein containing signal transduction response regulator, receiver region domains</fullName>
    </submittedName>
</protein>
<reference evidence="6 7" key="1">
    <citation type="journal article" date="2010" name="Stand. Genomic Sci.">
        <title>Complete genome sequence of Marinobacter adhaerens type strain (HP15), a diatom-interacting marine microorganism.</title>
        <authorList>
            <person name="Gardes A."/>
            <person name="Kaeppel E."/>
            <person name="Shehzad A."/>
            <person name="Seebah S."/>
            <person name="Teeling H."/>
            <person name="Yarza P."/>
            <person name="Glockner F.O."/>
            <person name="Grossart H.P."/>
            <person name="Ullrich M.S."/>
        </authorList>
    </citation>
    <scope>NUCLEOTIDE SEQUENCE [LARGE SCALE GENOMIC DNA]</scope>
    <source>
        <strain evidence="7">DSM 23420 / HP15</strain>
        <plasmid evidence="7">Plasmid pHP-187</plasmid>
    </source>
</reference>
<dbReference type="PROSITE" id="PS50110">
    <property type="entry name" value="RESPONSE_REGULATORY"/>
    <property type="match status" value="1"/>
</dbReference>
<dbReference type="KEGG" id="mad:HP15_p187g121"/>
<keyword evidence="2" id="KW-0238">DNA-binding</keyword>
<dbReference type="InterPro" id="IPR039420">
    <property type="entry name" value="WalR-like"/>
</dbReference>
<dbReference type="Gene3D" id="3.40.50.2300">
    <property type="match status" value="1"/>
</dbReference>
<gene>
    <name evidence="6" type="ordered locus">HP15_p187g121</name>
</gene>
<evidence type="ECO:0000313" key="7">
    <source>
        <dbReference type="Proteomes" id="UP000007077"/>
    </source>
</evidence>
<keyword evidence="1 3" id="KW-0597">Phosphoprotein</keyword>
<dbReference type="PRINTS" id="PR00038">
    <property type="entry name" value="HTHLUXR"/>
</dbReference>
<dbReference type="CDD" id="cd17535">
    <property type="entry name" value="REC_NarL-like"/>
    <property type="match status" value="1"/>
</dbReference>
<sequence length="222" mass="24655">MDTILHKENIRVLLIDDHALFADSLSVALRSHDPGFLVTARHDLRGASDFLMSHLVDLIILDLELADESGLGLLGQLKVICGKNLPSVLLCSAHHRPASIAKAFIQGIDGFVSKSQSVEEFYQAARQVLTGNRYCYPAIARQVSKLERSLLMPETKYQFSPRYVEILVLLSEGRTNHEISDELSINLNTLKSYLKDIYSILGVGSRMACVRKAVSEGIIDFV</sequence>
<dbReference type="Proteomes" id="UP000007077">
    <property type="component" value="Plasmid pHP-187"/>
</dbReference>
<dbReference type="EMBL" id="CP001980">
    <property type="protein sequence ID" value="ADQ00118.1"/>
    <property type="molecule type" value="Genomic_DNA"/>
</dbReference>
<dbReference type="InterPro" id="IPR016032">
    <property type="entry name" value="Sig_transdc_resp-reg_C-effctor"/>
</dbReference>
<dbReference type="InterPro" id="IPR011006">
    <property type="entry name" value="CheY-like_superfamily"/>
</dbReference>
<feature type="modified residue" description="4-aspartylphosphate" evidence="3">
    <location>
        <position position="62"/>
    </location>
</feature>
<dbReference type="Pfam" id="PF00072">
    <property type="entry name" value="Response_reg"/>
    <property type="match status" value="1"/>
</dbReference>
<evidence type="ECO:0000256" key="2">
    <source>
        <dbReference type="ARBA" id="ARBA00023125"/>
    </source>
</evidence>
<dbReference type="HOGENOM" id="CLU_000445_90_8_6"/>